<gene>
    <name evidence="1" type="ORF">E4Z66_14135</name>
</gene>
<evidence type="ECO:0000313" key="1">
    <source>
        <dbReference type="EMBL" id="THH36280.1"/>
    </source>
</evidence>
<dbReference type="Pfam" id="PF09916">
    <property type="entry name" value="DUF2145"/>
    <property type="match status" value="1"/>
</dbReference>
<dbReference type="AlphaFoldDB" id="A0A4S4NJI9"/>
<protein>
    <submittedName>
        <fullName evidence="1">DUF2145 domain-containing protein</fullName>
    </submittedName>
</protein>
<name>A0A4S4NJI9_9RHOB</name>
<evidence type="ECO:0000313" key="2">
    <source>
        <dbReference type="Proteomes" id="UP000306602"/>
    </source>
</evidence>
<organism evidence="1 2">
    <name type="scientific">Aliishimia ponticola</name>
    <dbReference type="NCBI Taxonomy" id="2499833"/>
    <lineage>
        <taxon>Bacteria</taxon>
        <taxon>Pseudomonadati</taxon>
        <taxon>Pseudomonadota</taxon>
        <taxon>Alphaproteobacteria</taxon>
        <taxon>Rhodobacterales</taxon>
        <taxon>Paracoccaceae</taxon>
        <taxon>Aliishimia</taxon>
    </lineage>
</organism>
<sequence>MAGSSEATKPVLPPAKVARFADQVQQELARRGTQVAIVARMGRDPSVLPKGVRYTHVAYWVYSDIQTQDGQRGKGYRVFNLYQTAENAARSTLVQDSPADFLAGAKRLEAGIIIPDRRLQRKLAQTIASPTYAALHNPRYSVLANPASRQFQNCTEHTLDVLMAALYGVRGPDQIKANIAAHFTPQPIPLGGLKRGFASLTSAALTTQDHGASVATATFGSIAGFMQKHDLAQSVFRLTP</sequence>
<dbReference type="OrthoDB" id="8893883at2"/>
<proteinExistence type="predicted"/>
<dbReference type="InterPro" id="IPR014547">
    <property type="entry name" value="UCP028477"/>
</dbReference>
<keyword evidence="2" id="KW-1185">Reference proteome</keyword>
<dbReference type="EMBL" id="SRKY01000003">
    <property type="protein sequence ID" value="THH36280.1"/>
    <property type="molecule type" value="Genomic_DNA"/>
</dbReference>
<comment type="caution">
    <text evidence="1">The sequence shown here is derived from an EMBL/GenBank/DDBJ whole genome shotgun (WGS) entry which is preliminary data.</text>
</comment>
<reference evidence="1 2" key="1">
    <citation type="submission" date="2019-04" db="EMBL/GenBank/DDBJ databases">
        <title>Shimia ponticola sp. nov., isolated from seawater.</title>
        <authorList>
            <person name="Kim Y.-O."/>
            <person name="Yoon J.-H."/>
        </authorList>
    </citation>
    <scope>NUCLEOTIDE SEQUENCE [LARGE SCALE GENOMIC DNA]</scope>
    <source>
        <strain evidence="1 2">MYP11</strain>
    </source>
</reference>
<dbReference type="Proteomes" id="UP000306602">
    <property type="component" value="Unassembled WGS sequence"/>
</dbReference>
<accession>A0A4S4NJI9</accession>